<protein>
    <submittedName>
        <fullName evidence="1">Uncharacterized protein</fullName>
    </submittedName>
</protein>
<reference evidence="1 2" key="1">
    <citation type="submission" date="2017-05" db="EMBL/GenBank/DDBJ databases">
        <authorList>
            <person name="Varghese N."/>
            <person name="Submissions S."/>
        </authorList>
    </citation>
    <scope>NUCLEOTIDE SEQUENCE [LARGE SCALE GENOMIC DNA]</scope>
    <source>
        <strain evidence="1 2">DSM 18015</strain>
    </source>
</reference>
<dbReference type="RefSeq" id="WP_283417541.1">
    <property type="nucleotide sequence ID" value="NZ_FXUO01000007.1"/>
</dbReference>
<evidence type="ECO:0000313" key="1">
    <source>
        <dbReference type="EMBL" id="SMP95470.1"/>
    </source>
</evidence>
<name>A0ABY1R824_9FLAO</name>
<accession>A0ABY1R824</accession>
<dbReference type="EMBL" id="FXUO01000007">
    <property type="protein sequence ID" value="SMP95470.1"/>
    <property type="molecule type" value="Genomic_DNA"/>
</dbReference>
<evidence type="ECO:0000313" key="2">
    <source>
        <dbReference type="Proteomes" id="UP001158050"/>
    </source>
</evidence>
<dbReference type="Proteomes" id="UP001158050">
    <property type="component" value="Unassembled WGS sequence"/>
</dbReference>
<comment type="caution">
    <text evidence="1">The sequence shown here is derived from an EMBL/GenBank/DDBJ whole genome shotgun (WGS) entry which is preliminary data.</text>
</comment>
<keyword evidence="2" id="KW-1185">Reference proteome</keyword>
<organism evidence="1 2">
    <name type="scientific">Epilithonimonas pallida</name>
    <dbReference type="NCBI Taxonomy" id="373671"/>
    <lineage>
        <taxon>Bacteria</taxon>
        <taxon>Pseudomonadati</taxon>
        <taxon>Bacteroidota</taxon>
        <taxon>Flavobacteriia</taxon>
        <taxon>Flavobacteriales</taxon>
        <taxon>Weeksellaceae</taxon>
        <taxon>Chryseobacterium group</taxon>
        <taxon>Epilithonimonas</taxon>
    </lineage>
</organism>
<sequence>MAALFFIPIIIPAGKVFSKLGLYLLHIQKKPERKVNYHLFPVLYTRTENYRTRHVKDLDDYTN</sequence>
<proteinExistence type="predicted"/>
<gene>
    <name evidence="1" type="ORF">SAMN05421679_107140</name>
</gene>